<dbReference type="Proteomes" id="UP000594342">
    <property type="component" value="Unassembled WGS sequence"/>
</dbReference>
<name>A0A5K0U989_9VIRU</name>
<proteinExistence type="predicted"/>
<evidence type="ECO:0000313" key="2">
    <source>
        <dbReference type="Proteomes" id="UP000594342"/>
    </source>
</evidence>
<accession>A0A5K0U989</accession>
<gene>
    <name evidence="1" type="ORF">YASMINEVIRUS_818</name>
</gene>
<dbReference type="EMBL" id="UPSH01000001">
    <property type="protein sequence ID" value="VBB18355.1"/>
    <property type="molecule type" value="Genomic_DNA"/>
</dbReference>
<evidence type="ECO:0000313" key="1">
    <source>
        <dbReference type="EMBL" id="VBB18355.1"/>
    </source>
</evidence>
<sequence length="117" mass="12889">VNWLKIILIPNGNTNTTTTTTTLPPQTHSVLVTTLESNFKQIINRSSGAYVVNVYKEGGPCKIFSIAKASTDSQPVINCSLKIDKNGETINLKWESNWIELCVSGDNAQGEYTVTWL</sequence>
<keyword evidence="2" id="KW-1185">Reference proteome</keyword>
<comment type="caution">
    <text evidence="1">The sequence shown here is derived from an EMBL/GenBank/DDBJ whole genome shotgun (WGS) entry which is preliminary data.</text>
</comment>
<reference evidence="1 2" key="1">
    <citation type="submission" date="2018-10" db="EMBL/GenBank/DDBJ databases">
        <authorList>
            <consortium name="IHU Genomes"/>
        </authorList>
    </citation>
    <scope>NUCLEOTIDE SEQUENCE [LARGE SCALE GENOMIC DNA]</scope>
    <source>
        <strain evidence="1 2">A1</strain>
    </source>
</reference>
<feature type="non-terminal residue" evidence="1">
    <location>
        <position position="1"/>
    </location>
</feature>
<protein>
    <submittedName>
        <fullName evidence="1">Uncharacterized protein</fullName>
    </submittedName>
</protein>
<organism evidence="1 2">
    <name type="scientific">Yasminevirus sp. GU-2018</name>
    <dbReference type="NCBI Taxonomy" id="2420051"/>
    <lineage>
        <taxon>Viruses</taxon>
        <taxon>Varidnaviria</taxon>
        <taxon>Bamfordvirae</taxon>
        <taxon>Nucleocytoviricota</taxon>
        <taxon>Megaviricetes</taxon>
        <taxon>Imitervirales</taxon>
        <taxon>Mimiviridae</taxon>
        <taxon>Klosneuvirinae</taxon>
        <taxon>Yasminevirus</taxon>
        <taxon>Yasminevirus saudimassiliense</taxon>
    </lineage>
</organism>